<keyword evidence="1" id="KW-1133">Transmembrane helix</keyword>
<protein>
    <submittedName>
        <fullName evidence="5">Uncharacterized protein</fullName>
    </submittedName>
</protein>
<dbReference type="EMBL" id="CAJNOO010001175">
    <property type="protein sequence ID" value="CAF1109294.1"/>
    <property type="molecule type" value="Genomic_DNA"/>
</dbReference>
<dbReference type="EMBL" id="CAJOAX010002310">
    <property type="protein sequence ID" value="CAF3786711.1"/>
    <property type="molecule type" value="Genomic_DNA"/>
</dbReference>
<feature type="signal peptide" evidence="2">
    <location>
        <begin position="1"/>
        <end position="22"/>
    </location>
</feature>
<evidence type="ECO:0000313" key="9">
    <source>
        <dbReference type="Proteomes" id="UP000663882"/>
    </source>
</evidence>
<name>A0A814PQ71_9BILA</name>
<keyword evidence="2" id="KW-0732">Signal</keyword>
<evidence type="ECO:0000313" key="6">
    <source>
        <dbReference type="EMBL" id="CAF3786711.1"/>
    </source>
</evidence>
<keyword evidence="1" id="KW-0472">Membrane</keyword>
<evidence type="ECO:0000256" key="1">
    <source>
        <dbReference type="SAM" id="Phobius"/>
    </source>
</evidence>
<evidence type="ECO:0000313" key="8">
    <source>
        <dbReference type="Proteomes" id="UP000663870"/>
    </source>
</evidence>
<dbReference type="EMBL" id="CAJNOU010000580">
    <property type="protein sequence ID" value="CAF1037940.1"/>
    <property type="molecule type" value="Genomic_DNA"/>
</dbReference>
<reference evidence="5" key="1">
    <citation type="submission" date="2021-02" db="EMBL/GenBank/DDBJ databases">
        <authorList>
            <person name="Nowell W R."/>
        </authorList>
    </citation>
    <scope>NUCLEOTIDE SEQUENCE</scope>
</reference>
<evidence type="ECO:0000313" key="7">
    <source>
        <dbReference type="EMBL" id="CAF3799968.1"/>
    </source>
</evidence>
<keyword evidence="8" id="KW-1185">Reference proteome</keyword>
<feature type="transmembrane region" description="Helical" evidence="1">
    <location>
        <begin position="170"/>
        <end position="193"/>
    </location>
</feature>
<dbReference type="Proteomes" id="UP000663870">
    <property type="component" value="Unassembled WGS sequence"/>
</dbReference>
<dbReference type="OrthoDB" id="10043835at2759"/>
<evidence type="ECO:0000256" key="2">
    <source>
        <dbReference type="SAM" id="SignalP"/>
    </source>
</evidence>
<sequence>MQFYLFLLFFFFHYQFTFITIAYSINDYNDFNQNYSSINIDLYQCDTNNRKLISTTTTIGTIFNNLENSCTSSCCILNSMNKTNSSNTCQVTVRSSTNICLGHLCYSGECDHFVLLTNLTDENEVKDSTTIMNTFRSPLSYIPWSSLFNKTQTKWSSWIDESGLSIRHTILIILFIANISLTFMTLIVIIKSIRHASAIANRKSYRYTLL</sequence>
<gene>
    <name evidence="7" type="ORF">FNK824_LOCUS14947</name>
    <name evidence="4" type="ORF">JXQ802_LOCUS18704</name>
    <name evidence="6" type="ORF">OTI717_LOCUS17480</name>
    <name evidence="5" type="ORF">RFH988_LOCUS19746</name>
    <name evidence="3" type="ORF">SEV965_LOCUS12669</name>
</gene>
<accession>A0A814PQ71</accession>
<evidence type="ECO:0000313" key="3">
    <source>
        <dbReference type="EMBL" id="CAF1037940.1"/>
    </source>
</evidence>
<comment type="caution">
    <text evidence="5">The sequence shown here is derived from an EMBL/GenBank/DDBJ whole genome shotgun (WGS) entry which is preliminary data.</text>
</comment>
<dbReference type="AlphaFoldDB" id="A0A814PQ71"/>
<dbReference type="EMBL" id="CAJOBE010002108">
    <property type="protein sequence ID" value="CAF3799968.1"/>
    <property type="molecule type" value="Genomic_DNA"/>
</dbReference>
<dbReference type="EMBL" id="CAJNOL010000497">
    <property type="protein sequence ID" value="CAF1091277.1"/>
    <property type="molecule type" value="Genomic_DNA"/>
</dbReference>
<dbReference type="Proteomes" id="UP000663874">
    <property type="component" value="Unassembled WGS sequence"/>
</dbReference>
<dbReference type="Proteomes" id="UP000663823">
    <property type="component" value="Unassembled WGS sequence"/>
</dbReference>
<keyword evidence="1" id="KW-0812">Transmembrane</keyword>
<proteinExistence type="predicted"/>
<dbReference type="Proteomes" id="UP000663889">
    <property type="component" value="Unassembled WGS sequence"/>
</dbReference>
<evidence type="ECO:0000313" key="4">
    <source>
        <dbReference type="EMBL" id="CAF1091277.1"/>
    </source>
</evidence>
<evidence type="ECO:0000313" key="5">
    <source>
        <dbReference type="EMBL" id="CAF1109294.1"/>
    </source>
</evidence>
<feature type="chain" id="PRO_5035685010" evidence="2">
    <location>
        <begin position="23"/>
        <end position="210"/>
    </location>
</feature>
<organism evidence="5 9">
    <name type="scientific">Rotaria sordida</name>
    <dbReference type="NCBI Taxonomy" id="392033"/>
    <lineage>
        <taxon>Eukaryota</taxon>
        <taxon>Metazoa</taxon>
        <taxon>Spiralia</taxon>
        <taxon>Gnathifera</taxon>
        <taxon>Rotifera</taxon>
        <taxon>Eurotatoria</taxon>
        <taxon>Bdelloidea</taxon>
        <taxon>Philodinida</taxon>
        <taxon>Philodinidae</taxon>
        <taxon>Rotaria</taxon>
    </lineage>
</organism>
<dbReference type="Proteomes" id="UP000663882">
    <property type="component" value="Unassembled WGS sequence"/>
</dbReference>